<protein>
    <submittedName>
        <fullName evidence="3">(apollo) hypothetical protein</fullName>
    </submittedName>
</protein>
<feature type="compositionally biased region" description="Polar residues" evidence="1">
    <location>
        <begin position="110"/>
        <end position="161"/>
    </location>
</feature>
<dbReference type="SMART" id="SM00595">
    <property type="entry name" value="MADF"/>
    <property type="match status" value="1"/>
</dbReference>
<dbReference type="InterPro" id="IPR006578">
    <property type="entry name" value="MADF-dom"/>
</dbReference>
<dbReference type="Proteomes" id="UP000691718">
    <property type="component" value="Unassembled WGS sequence"/>
</dbReference>
<dbReference type="EMBL" id="CAJQZP010001449">
    <property type="protein sequence ID" value="CAG5046886.1"/>
    <property type="molecule type" value="Genomic_DNA"/>
</dbReference>
<organism evidence="3 4">
    <name type="scientific">Parnassius apollo</name>
    <name type="common">Apollo butterfly</name>
    <name type="synonym">Papilio apollo</name>
    <dbReference type="NCBI Taxonomy" id="110799"/>
    <lineage>
        <taxon>Eukaryota</taxon>
        <taxon>Metazoa</taxon>
        <taxon>Ecdysozoa</taxon>
        <taxon>Arthropoda</taxon>
        <taxon>Hexapoda</taxon>
        <taxon>Insecta</taxon>
        <taxon>Pterygota</taxon>
        <taxon>Neoptera</taxon>
        <taxon>Endopterygota</taxon>
        <taxon>Lepidoptera</taxon>
        <taxon>Glossata</taxon>
        <taxon>Ditrysia</taxon>
        <taxon>Papilionoidea</taxon>
        <taxon>Papilionidae</taxon>
        <taxon>Parnassiinae</taxon>
        <taxon>Parnassini</taxon>
        <taxon>Parnassius</taxon>
        <taxon>Parnassius</taxon>
    </lineage>
</organism>
<feature type="region of interest" description="Disordered" evidence="1">
    <location>
        <begin position="110"/>
        <end position="170"/>
    </location>
</feature>
<comment type="caution">
    <text evidence="3">The sequence shown here is derived from an EMBL/GenBank/DDBJ whole genome shotgun (WGS) entry which is preliminary data.</text>
</comment>
<accession>A0A8S3XXI6</accession>
<evidence type="ECO:0000259" key="2">
    <source>
        <dbReference type="PROSITE" id="PS51029"/>
    </source>
</evidence>
<gene>
    <name evidence="3" type="ORF">PAPOLLO_LOCUS23688</name>
</gene>
<dbReference type="PROSITE" id="PS51029">
    <property type="entry name" value="MADF"/>
    <property type="match status" value="1"/>
</dbReference>
<proteinExistence type="predicted"/>
<name>A0A8S3XXI6_PARAO</name>
<reference evidence="3" key="1">
    <citation type="submission" date="2021-04" db="EMBL/GenBank/DDBJ databases">
        <authorList>
            <person name="Tunstrom K."/>
        </authorList>
    </citation>
    <scope>NUCLEOTIDE SEQUENCE</scope>
</reference>
<dbReference type="Pfam" id="PF10545">
    <property type="entry name" value="MADF_DNA_bdg"/>
    <property type="match status" value="1"/>
</dbReference>
<keyword evidence="4" id="KW-1185">Reference proteome</keyword>
<dbReference type="AlphaFoldDB" id="A0A8S3XXI6"/>
<evidence type="ECO:0000313" key="4">
    <source>
        <dbReference type="Proteomes" id="UP000691718"/>
    </source>
</evidence>
<evidence type="ECO:0000313" key="3">
    <source>
        <dbReference type="EMBL" id="CAG5046886.1"/>
    </source>
</evidence>
<dbReference type="PANTHER" id="PTHR21505">
    <property type="entry name" value="MADF DOMAIN-CONTAINING PROTEIN-RELATED"/>
    <property type="match status" value="1"/>
</dbReference>
<dbReference type="OrthoDB" id="8190343at2759"/>
<dbReference type="PANTHER" id="PTHR21505:SF8">
    <property type="entry name" value="DPT-YFP REPRESSOR BY OVEREXPRESSION, ISOFORM D-RELATED"/>
    <property type="match status" value="1"/>
</dbReference>
<evidence type="ECO:0000256" key="1">
    <source>
        <dbReference type="SAM" id="MobiDB-lite"/>
    </source>
</evidence>
<sequence>MVFKWNDQNTLLFLENFNNYQCLWNHKIDEYKDRTMRANSIKSLISDLNLENTEEDIKHKIKTIRTRYTTELTKIKQCTKSGCSSDDVYVPTLYWFKHAEFLSSVCVPRQSTSSHDAPQTQNEDSAESEQTQAGSEEQKTPNSEISRNGSSELMTPSYSRKPTNKKRKIDIPIDRAINELKTLSEQAKVQTEDEFDLFCKSLAVQLKKMPLNRALICQEKLQSVMTQERLTQMSQSFPEVIYSDSSTPSPFTINQSPLHQNTTPEYNYSNYLVTEQVYTQPQPVPVPVSSPQETNQVAIVQTSTQDQENILSQALKSIM</sequence>
<feature type="domain" description="MADF" evidence="2">
    <location>
        <begin position="12"/>
        <end position="107"/>
    </location>
</feature>